<dbReference type="AlphaFoldDB" id="A0A0S8G9G9"/>
<accession>A0A0S8G9G9</accession>
<evidence type="ECO:0000259" key="1">
    <source>
        <dbReference type="Pfam" id="PF13860"/>
    </source>
</evidence>
<feature type="non-terminal residue" evidence="2">
    <location>
        <position position="1"/>
    </location>
</feature>
<organism evidence="2 3">
    <name type="scientific">candidate division TA06 bacterium SM23_40</name>
    <dbReference type="NCBI Taxonomy" id="1703774"/>
    <lineage>
        <taxon>Bacteria</taxon>
        <taxon>Bacteria division TA06</taxon>
    </lineage>
</organism>
<dbReference type="Gene3D" id="2.60.40.4070">
    <property type="match status" value="1"/>
</dbReference>
<evidence type="ECO:0000313" key="3">
    <source>
        <dbReference type="Proteomes" id="UP000051717"/>
    </source>
</evidence>
<gene>
    <name evidence="2" type="ORF">AMJ82_04900</name>
</gene>
<feature type="domain" description="FlgD/Vpr Ig-like" evidence="1">
    <location>
        <begin position="143"/>
        <end position="206"/>
    </location>
</feature>
<name>A0A0S8G9G9_UNCT6</name>
<dbReference type="NCBIfam" id="TIGR04183">
    <property type="entry name" value="Por_Secre_tail"/>
    <property type="match status" value="1"/>
</dbReference>
<reference evidence="2 3" key="1">
    <citation type="journal article" date="2015" name="Microbiome">
        <title>Genomic resolution of linkages in carbon, nitrogen, and sulfur cycling among widespread estuary sediment bacteria.</title>
        <authorList>
            <person name="Baker B.J."/>
            <person name="Lazar C.S."/>
            <person name="Teske A.P."/>
            <person name="Dick G.J."/>
        </authorList>
    </citation>
    <scope>NUCLEOTIDE SEQUENCE [LARGE SCALE GENOMIC DNA]</scope>
    <source>
        <strain evidence="2">SM23_40</strain>
    </source>
</reference>
<dbReference type="Pfam" id="PF13860">
    <property type="entry name" value="FlgD_ig"/>
    <property type="match status" value="1"/>
</dbReference>
<dbReference type="InterPro" id="IPR026444">
    <property type="entry name" value="Secre_tail"/>
</dbReference>
<proteinExistence type="predicted"/>
<protein>
    <recommendedName>
        <fullName evidence="1">FlgD/Vpr Ig-like domain-containing protein</fullName>
    </recommendedName>
</protein>
<comment type="caution">
    <text evidence="2">The sequence shown here is derived from an EMBL/GenBank/DDBJ whole genome shotgun (WGS) entry which is preliminary data.</text>
</comment>
<dbReference type="Proteomes" id="UP000051717">
    <property type="component" value="Unassembled WGS sequence"/>
</dbReference>
<dbReference type="InterPro" id="IPR025965">
    <property type="entry name" value="FlgD/Vpr_Ig-like"/>
</dbReference>
<dbReference type="EMBL" id="LJUI01000029">
    <property type="protein sequence ID" value="KPK69736.1"/>
    <property type="molecule type" value="Genomic_DNA"/>
</dbReference>
<evidence type="ECO:0000313" key="2">
    <source>
        <dbReference type="EMBL" id="KPK69736.1"/>
    </source>
</evidence>
<sequence>TSVTVMDDSTYTEPLTGSLWPGATLYIQLEGDDWNPSYIDPALVIITSGPDPYGIGVALIETGTSTGLYRGTAEIQASSDDANNQIGTGPLDTLLIRAFVDPAVCDTVTIVSIGVGDDDVADLQKIEEVCYLHQNHPNPFGGATRITYRVGEAVHTRLEIYNISGQLVRTLIDEPVSSGVHSIQWDGRNSNGDAVRSGIYFYRLQAGASSDSRKMIILR</sequence>